<accession>A0ABW7QZL6</accession>
<feature type="compositionally biased region" description="Basic and acidic residues" evidence="1">
    <location>
        <begin position="22"/>
        <end position="47"/>
    </location>
</feature>
<protein>
    <submittedName>
        <fullName evidence="2">Uncharacterized protein</fullName>
    </submittedName>
</protein>
<comment type="caution">
    <text evidence="2">The sequence shown here is derived from an EMBL/GenBank/DDBJ whole genome shotgun (WGS) entry which is preliminary data.</text>
</comment>
<sequence length="129" mass="14042">MPGPWARAGFFQLARSLGDVHAVGERHREQREIGRHGHDLAARRDVDQAEESVADERATGKEQEGGGKRRTGCEAGQQRCDEQCDSEDDDEHHGRNSPISEETGLKTPTRLPGTSTGTLHVLDAASTDS</sequence>
<proteinExistence type="predicted"/>
<dbReference type="EMBL" id="JBIRGQ010000008">
    <property type="protein sequence ID" value="MFH8550466.1"/>
    <property type="molecule type" value="Genomic_DNA"/>
</dbReference>
<evidence type="ECO:0000256" key="1">
    <source>
        <dbReference type="SAM" id="MobiDB-lite"/>
    </source>
</evidence>
<dbReference type="Proteomes" id="UP001610818">
    <property type="component" value="Unassembled WGS sequence"/>
</dbReference>
<organism evidence="2 3">
    <name type="scientific">Streptomyces longisporoflavus</name>
    <dbReference type="NCBI Taxonomy" id="28044"/>
    <lineage>
        <taxon>Bacteria</taxon>
        <taxon>Bacillati</taxon>
        <taxon>Actinomycetota</taxon>
        <taxon>Actinomycetes</taxon>
        <taxon>Kitasatosporales</taxon>
        <taxon>Streptomycetaceae</taxon>
        <taxon>Streptomyces</taxon>
    </lineage>
</organism>
<feature type="compositionally biased region" description="Basic and acidic residues" evidence="1">
    <location>
        <begin position="54"/>
        <end position="67"/>
    </location>
</feature>
<evidence type="ECO:0000313" key="2">
    <source>
        <dbReference type="EMBL" id="MFH8550466.1"/>
    </source>
</evidence>
<reference evidence="2 3" key="1">
    <citation type="submission" date="2024-10" db="EMBL/GenBank/DDBJ databases">
        <title>The Natural Products Discovery Center: Release of the First 8490 Sequenced Strains for Exploring Actinobacteria Biosynthetic Diversity.</title>
        <authorList>
            <person name="Kalkreuter E."/>
            <person name="Kautsar S.A."/>
            <person name="Yang D."/>
            <person name="Bader C.D."/>
            <person name="Teijaro C.N."/>
            <person name="Fluegel L."/>
            <person name="Davis C.M."/>
            <person name="Simpson J.R."/>
            <person name="Lauterbach L."/>
            <person name="Steele A.D."/>
            <person name="Gui C."/>
            <person name="Meng S."/>
            <person name="Li G."/>
            <person name="Viehrig K."/>
            <person name="Ye F."/>
            <person name="Su P."/>
            <person name="Kiefer A.F."/>
            <person name="Nichols A."/>
            <person name="Cepeda A.J."/>
            <person name="Yan W."/>
            <person name="Fan B."/>
            <person name="Jiang Y."/>
            <person name="Adhikari A."/>
            <person name="Zheng C.-J."/>
            <person name="Schuster L."/>
            <person name="Cowan T.M."/>
            <person name="Smanski M.J."/>
            <person name="Chevrette M.G."/>
            <person name="De Carvalho L.P.S."/>
            <person name="Shen B."/>
        </authorList>
    </citation>
    <scope>NUCLEOTIDE SEQUENCE [LARGE SCALE GENOMIC DNA]</scope>
    <source>
        <strain evidence="2 3">NPDC017990</strain>
    </source>
</reference>
<evidence type="ECO:0000313" key="3">
    <source>
        <dbReference type="Proteomes" id="UP001610818"/>
    </source>
</evidence>
<feature type="region of interest" description="Disordered" evidence="1">
    <location>
        <begin position="22"/>
        <end position="129"/>
    </location>
</feature>
<keyword evidence="3" id="KW-1185">Reference proteome</keyword>
<gene>
    <name evidence="2" type="ORF">ACH4F9_36230</name>
</gene>
<dbReference type="RefSeq" id="WP_397716955.1">
    <property type="nucleotide sequence ID" value="NZ_JBIRGN010000008.1"/>
</dbReference>
<name>A0ABW7QZL6_9ACTN</name>